<keyword evidence="9 10" id="KW-0486">Methionine biosynthesis</keyword>
<comment type="cofactor">
    <cofactor evidence="12">
        <name>Zn(2+)</name>
        <dbReference type="ChEBI" id="CHEBI:29105"/>
    </cofactor>
    <text evidence="12">Binds 2 Zn(2+) ions per subunit.</text>
</comment>
<feature type="compositionally biased region" description="Polar residues" evidence="14">
    <location>
        <begin position="439"/>
        <end position="449"/>
    </location>
</feature>
<dbReference type="InterPro" id="IPR002629">
    <property type="entry name" value="Met_Synth_C/arc"/>
</dbReference>
<feature type="binding site" evidence="12">
    <location>
        <position position="656"/>
    </location>
    <ligand>
        <name>Zn(2+)</name>
        <dbReference type="ChEBI" id="CHEBI:29105"/>
        <label>1</label>
        <note>catalytic</note>
    </ligand>
</feature>
<dbReference type="Proteomes" id="UP001155027">
    <property type="component" value="Unassembled WGS sequence"/>
</dbReference>
<feature type="binding site" evidence="12">
    <location>
        <position position="678"/>
    </location>
    <ligand>
        <name>Zn(2+)</name>
        <dbReference type="ChEBI" id="CHEBI:29105"/>
        <label>1</label>
        <note>catalytic</note>
    </ligand>
</feature>
<comment type="catalytic activity">
    <reaction evidence="10">
        <text>5-methyltetrahydropteroyltri-L-glutamate + L-homocysteine = tetrahydropteroyltri-L-glutamate + L-methionine</text>
        <dbReference type="Rhea" id="RHEA:21196"/>
        <dbReference type="ChEBI" id="CHEBI:57844"/>
        <dbReference type="ChEBI" id="CHEBI:58140"/>
        <dbReference type="ChEBI" id="CHEBI:58199"/>
        <dbReference type="ChEBI" id="CHEBI:58207"/>
        <dbReference type="EC" id="2.1.1.14"/>
    </reaction>
</comment>
<dbReference type="HAMAP" id="MF_00172">
    <property type="entry name" value="Meth_synth"/>
    <property type="match status" value="1"/>
</dbReference>
<evidence type="ECO:0000256" key="7">
    <source>
        <dbReference type="ARBA" id="ARBA00022723"/>
    </source>
</evidence>
<keyword evidence="7 10" id="KW-0479">Metal-binding</keyword>
<evidence type="ECO:0000256" key="6">
    <source>
        <dbReference type="ARBA" id="ARBA00022679"/>
    </source>
</evidence>
<dbReference type="NCBIfam" id="NF003556">
    <property type="entry name" value="PRK05222.1"/>
    <property type="match status" value="1"/>
</dbReference>
<feature type="binding site" evidence="10 11">
    <location>
        <position position="574"/>
    </location>
    <ligand>
        <name>5-methyltetrahydropteroyltri-L-glutamate</name>
        <dbReference type="ChEBI" id="CHEBI:58207"/>
    </ligand>
</feature>
<dbReference type="InterPro" id="IPR038071">
    <property type="entry name" value="UROD/MetE-like_sf"/>
</dbReference>
<feature type="binding site" evidence="12">
    <location>
        <position position="669"/>
    </location>
    <ligand>
        <name>Zn(2+)</name>
        <dbReference type="ChEBI" id="CHEBI:29105"/>
        <label>1</label>
        <note>catalytic</note>
    </ligand>
</feature>
<keyword evidence="6 10" id="KW-0808">Transferase</keyword>
<comment type="pathway">
    <text evidence="2 10">Amino-acid biosynthesis; L-methionine biosynthesis via de novo pathway; L-methionine from L-homocysteine (MetE route): step 1/1.</text>
</comment>
<feature type="binding site" evidence="10">
    <location>
        <position position="678"/>
    </location>
    <ligand>
        <name>Zn(2+)</name>
        <dbReference type="ChEBI" id="CHEBI:29105"/>
        <note>catalytic</note>
    </ligand>
</feature>
<feature type="binding site" evidence="12">
    <location>
        <position position="739"/>
    </location>
    <ligand>
        <name>Zn(2+)</name>
        <dbReference type="ChEBI" id="CHEBI:29105"/>
        <label>1</label>
        <note>catalytic</note>
    </ligand>
</feature>
<evidence type="ECO:0000256" key="10">
    <source>
        <dbReference type="HAMAP-Rule" id="MF_00172"/>
    </source>
</evidence>
<feature type="binding site" evidence="10">
    <location>
        <position position="654"/>
    </location>
    <ligand>
        <name>Zn(2+)</name>
        <dbReference type="ChEBI" id="CHEBI:29105"/>
        <note>catalytic</note>
    </ligand>
</feature>
<feature type="binding site" evidence="11">
    <location>
        <position position="19"/>
    </location>
    <ligand>
        <name>5-methyltetrahydropteroyltri-L-glutamate</name>
        <dbReference type="ChEBI" id="CHEBI:58207"/>
    </ligand>
</feature>
<evidence type="ECO:0000313" key="18">
    <source>
        <dbReference type="Proteomes" id="UP001155027"/>
    </source>
</evidence>
<dbReference type="Gene3D" id="3.20.20.210">
    <property type="match status" value="2"/>
</dbReference>
<keyword evidence="4 10" id="KW-0489">Methyltransferase</keyword>
<reference evidence="17" key="1">
    <citation type="submission" date="2022-08" db="EMBL/GenBank/DDBJ databases">
        <title>Genomic Encyclopedia of Type Strains, Phase V (KMG-V): Genome sequencing to study the core and pangenomes of soil and plant-associated prokaryotes.</title>
        <authorList>
            <person name="Whitman W."/>
        </authorList>
    </citation>
    <scope>NUCLEOTIDE SEQUENCE</scope>
    <source>
        <strain evidence="17">0</strain>
    </source>
</reference>
<keyword evidence="5 10" id="KW-0028">Amino-acid biosynthesis</keyword>
<proteinExistence type="inferred from homology"/>
<feature type="binding site" evidence="10 11">
    <location>
        <begin position="444"/>
        <end position="446"/>
    </location>
    <ligand>
        <name>L-methionine</name>
        <dbReference type="ChEBI" id="CHEBI:57844"/>
    </ligand>
</feature>
<dbReference type="PIRSF" id="PIRSF000382">
    <property type="entry name" value="MeTrfase_B12_ind"/>
    <property type="match status" value="1"/>
</dbReference>
<dbReference type="AlphaFoldDB" id="A0A9X2PXS4"/>
<evidence type="ECO:0000256" key="1">
    <source>
        <dbReference type="ARBA" id="ARBA00002777"/>
    </source>
</evidence>
<comment type="similarity">
    <text evidence="3 10">Belongs to the vitamin-B12 independent methionine synthase family.</text>
</comment>
<feature type="binding site" evidence="10">
    <location>
        <position position="497"/>
    </location>
    <ligand>
        <name>L-homocysteine</name>
        <dbReference type="ChEBI" id="CHEBI:58199"/>
    </ligand>
</feature>
<dbReference type="InterPro" id="IPR006276">
    <property type="entry name" value="Cobalamin-indep_Met_synthase"/>
</dbReference>
<gene>
    <name evidence="10" type="primary">metE</name>
    <name evidence="17" type="ORF">GGP71_002834</name>
</gene>
<dbReference type="GO" id="GO:0008270">
    <property type="term" value="F:zinc ion binding"/>
    <property type="evidence" value="ECO:0007669"/>
    <property type="project" value="InterPro"/>
</dbReference>
<feature type="binding site" evidence="10 11">
    <location>
        <position position="612"/>
    </location>
    <ligand>
        <name>L-methionine</name>
        <dbReference type="ChEBI" id="CHEBI:57844"/>
    </ligand>
</feature>
<keyword evidence="10" id="KW-0677">Repeat</keyword>
<feature type="binding site" evidence="10">
    <location>
        <begin position="16"/>
        <end position="19"/>
    </location>
    <ligand>
        <name>5-methyltetrahydropteroyltri-L-glutamate</name>
        <dbReference type="ChEBI" id="CHEBI:58207"/>
    </ligand>
</feature>
<dbReference type="PANTHER" id="PTHR30519">
    <property type="entry name" value="5-METHYLTETRAHYDROPTEROYLTRIGLUTAMATE--HOMOCYSTEINE METHYLTRANSFERASE"/>
    <property type="match status" value="1"/>
</dbReference>
<evidence type="ECO:0000256" key="2">
    <source>
        <dbReference type="ARBA" id="ARBA00004681"/>
    </source>
</evidence>
<name>A0A9X2PXS4_9BACT</name>
<dbReference type="GO" id="GO:0071265">
    <property type="term" value="P:L-methionine biosynthetic process"/>
    <property type="evidence" value="ECO:0007669"/>
    <property type="project" value="UniProtKB-ARBA"/>
</dbReference>
<keyword evidence="8 10" id="KW-0862">Zinc</keyword>
<evidence type="ECO:0000259" key="16">
    <source>
        <dbReference type="Pfam" id="PF08267"/>
    </source>
</evidence>
<dbReference type="GO" id="GO:0003871">
    <property type="term" value="F:5-methyltetrahydropteroyltriglutamate-homocysteine S-methyltransferase activity"/>
    <property type="evidence" value="ECO:0007669"/>
    <property type="project" value="UniProtKB-UniRule"/>
</dbReference>
<evidence type="ECO:0000256" key="14">
    <source>
        <dbReference type="SAM" id="MobiDB-lite"/>
    </source>
</evidence>
<evidence type="ECO:0000256" key="4">
    <source>
        <dbReference type="ARBA" id="ARBA00022603"/>
    </source>
</evidence>
<evidence type="ECO:0000256" key="3">
    <source>
        <dbReference type="ARBA" id="ARBA00009553"/>
    </source>
</evidence>
<feature type="binding site" evidence="10">
    <location>
        <position position="739"/>
    </location>
    <ligand>
        <name>Zn(2+)</name>
        <dbReference type="ChEBI" id="CHEBI:29105"/>
        <note>catalytic</note>
    </ligand>
</feature>
<evidence type="ECO:0000313" key="17">
    <source>
        <dbReference type="EMBL" id="MCS3678892.1"/>
    </source>
</evidence>
<feature type="binding site" evidence="10 11">
    <location>
        <position position="612"/>
    </location>
    <ligand>
        <name>L-homocysteine</name>
        <dbReference type="ChEBI" id="CHEBI:58199"/>
    </ligand>
</feature>
<dbReference type="SUPFAM" id="SSF51726">
    <property type="entry name" value="UROD/MetE-like"/>
    <property type="match status" value="2"/>
</dbReference>
<dbReference type="CDD" id="cd03311">
    <property type="entry name" value="CIMS_C_terminal_like"/>
    <property type="match status" value="1"/>
</dbReference>
<evidence type="ECO:0000256" key="9">
    <source>
        <dbReference type="ARBA" id="ARBA00023167"/>
    </source>
</evidence>
<feature type="binding site" evidence="12">
    <location>
        <position position="654"/>
    </location>
    <ligand>
        <name>Zn(2+)</name>
        <dbReference type="ChEBI" id="CHEBI:29105"/>
        <label>1</label>
        <note>catalytic</note>
    </ligand>
</feature>
<feature type="domain" description="Cobalamin-independent methionine synthase MetE N-terminal" evidence="16">
    <location>
        <begin position="4"/>
        <end position="318"/>
    </location>
</feature>
<dbReference type="EC" id="2.1.1.14" evidence="10"/>
<evidence type="ECO:0000256" key="13">
    <source>
        <dbReference type="PIRSR" id="PIRSR000382-3"/>
    </source>
</evidence>
<dbReference type="CDD" id="cd03312">
    <property type="entry name" value="CIMS_N_terminal_like"/>
    <property type="match status" value="1"/>
</dbReference>
<dbReference type="InterPro" id="IPR013215">
    <property type="entry name" value="Cbl-indep_Met_Synth_N"/>
</dbReference>
<comment type="cofactor">
    <cofactor evidence="10">
        <name>Zn(2+)</name>
        <dbReference type="ChEBI" id="CHEBI:29105"/>
    </cofactor>
    <text evidence="10">Binds 1 zinc ion per subunit.</text>
</comment>
<dbReference type="FunFam" id="3.20.20.210:FF:000003">
    <property type="entry name" value="5-methyltetrahydropteroyltriglutamate--homocysteine methyltransferase"/>
    <property type="match status" value="1"/>
</dbReference>
<feature type="binding site" evidence="10">
    <location>
        <position position="121"/>
    </location>
    <ligand>
        <name>5-methyltetrahydropteroyltri-L-glutamate</name>
        <dbReference type="ChEBI" id="CHEBI:58207"/>
    </ligand>
</feature>
<feature type="region of interest" description="Disordered" evidence="14">
    <location>
        <begin position="415"/>
        <end position="449"/>
    </location>
</feature>
<comment type="caution">
    <text evidence="17">The sequence shown here is derived from an EMBL/GenBank/DDBJ whole genome shotgun (WGS) entry which is preliminary data.</text>
</comment>
<evidence type="ECO:0000256" key="12">
    <source>
        <dbReference type="PIRSR" id="PIRSR000382-2"/>
    </source>
</evidence>
<feature type="binding site" evidence="11">
    <location>
        <position position="126"/>
    </location>
    <ligand>
        <name>5-methyltetrahydropteroyltri-L-glutamate</name>
        <dbReference type="ChEBI" id="CHEBI:58207"/>
    </ligand>
</feature>
<evidence type="ECO:0000259" key="15">
    <source>
        <dbReference type="Pfam" id="PF01717"/>
    </source>
</evidence>
<dbReference type="GO" id="GO:0032259">
    <property type="term" value="P:methylation"/>
    <property type="evidence" value="ECO:0007669"/>
    <property type="project" value="UniProtKB-KW"/>
</dbReference>
<feature type="domain" description="Cobalamin-independent methionine synthase MetE C-terminal/archaeal" evidence="15">
    <location>
        <begin position="439"/>
        <end position="762"/>
    </location>
</feature>
<evidence type="ECO:0000256" key="11">
    <source>
        <dbReference type="PIRSR" id="PIRSR000382-1"/>
    </source>
</evidence>
<evidence type="ECO:0000256" key="5">
    <source>
        <dbReference type="ARBA" id="ARBA00022605"/>
    </source>
</evidence>
<dbReference type="EMBL" id="JANUAU010000010">
    <property type="protein sequence ID" value="MCS3678892.1"/>
    <property type="molecule type" value="Genomic_DNA"/>
</dbReference>
<evidence type="ECO:0000256" key="8">
    <source>
        <dbReference type="ARBA" id="ARBA00022833"/>
    </source>
</evidence>
<feature type="active site" description="Proton donor" evidence="10 13">
    <location>
        <position position="707"/>
    </location>
</feature>
<dbReference type="FunFam" id="3.20.20.210:FF:000002">
    <property type="entry name" value="5-methyltetrahydropteroyltriglutamate--homocysteine methyltransferase"/>
    <property type="match status" value="1"/>
</dbReference>
<protein>
    <recommendedName>
        <fullName evidence="10">5-methyltetrahydropteroyltriglutamate--homocysteine methyltransferase</fullName>
        <ecNumber evidence="10">2.1.1.14</ecNumber>
    </recommendedName>
    <alternativeName>
        <fullName evidence="10">Cobalamin-independent methionine synthase</fullName>
    </alternativeName>
    <alternativeName>
        <fullName evidence="10">Methionine synthase, vitamin-B12 independent isozyme</fullName>
    </alternativeName>
</protein>
<feature type="binding site" evidence="10 11">
    <location>
        <position position="497"/>
    </location>
    <ligand>
        <name>L-methionine</name>
        <dbReference type="ChEBI" id="CHEBI:57844"/>
    </ligand>
</feature>
<dbReference type="Pfam" id="PF01717">
    <property type="entry name" value="Meth_synt_2"/>
    <property type="match status" value="1"/>
</dbReference>
<feature type="binding site" evidence="10 11">
    <location>
        <begin position="444"/>
        <end position="446"/>
    </location>
    <ligand>
        <name>L-homocysteine</name>
        <dbReference type="ChEBI" id="CHEBI:58199"/>
    </ligand>
</feature>
<dbReference type="NCBIfam" id="TIGR01371">
    <property type="entry name" value="met_syn_B12ind"/>
    <property type="match status" value="1"/>
</dbReference>
<dbReference type="Pfam" id="PF08267">
    <property type="entry name" value="Meth_synt_1"/>
    <property type="match status" value="1"/>
</dbReference>
<dbReference type="RefSeq" id="WP_259080898.1">
    <property type="nucleotide sequence ID" value="NZ_JANUAU010000010.1"/>
</dbReference>
<accession>A0A9X2PXS4</accession>
<feature type="binding site" evidence="10 11">
    <location>
        <begin position="528"/>
        <end position="529"/>
    </location>
    <ligand>
        <name>5-methyltetrahydropteroyltri-L-glutamate</name>
        <dbReference type="ChEBI" id="CHEBI:58207"/>
    </ligand>
</feature>
<comment type="function">
    <text evidence="1 10">Catalyzes the transfer of a methyl group from 5-methyltetrahydrofolate to homocysteine resulting in methionine formation.</text>
</comment>
<organism evidence="17 18">
    <name type="scientific">Salinibacter ruber</name>
    <dbReference type="NCBI Taxonomy" id="146919"/>
    <lineage>
        <taxon>Bacteria</taxon>
        <taxon>Pseudomonadati</taxon>
        <taxon>Rhodothermota</taxon>
        <taxon>Rhodothermia</taxon>
        <taxon>Rhodothermales</taxon>
        <taxon>Salinibacteraceae</taxon>
        <taxon>Salinibacter</taxon>
    </lineage>
</organism>
<sequence length="769" mass="85898">MATASNLGYPRIGAHRELKRAVEGYWKGDLTKDELRDSAQALRESHWATQQELGLDVVPSNDFSYYDQVLDACAMVGAVPERYPWDGTEVDLDTYFAMARGLQEKDLEGEESGVQAMEMTKWFDTNYHYIVPEFSHDTTFSLSSTKVIDEYEEAKAQGVDTRPVMIGPVSFLLLGKTQADDLDALDLLDDLLPVYAEVLQELADAGCEAVQLDEPNLVLDLSDAERAALDQAYEALADAADIELHVATYFGGLEDNLPTALDLPIDVLHLDLTRGEEQLDEALDHGVPDDLALSLGVIDGRNVWRADLDGLLGTVETAIDALGTDRVLVGPSCSLLHVPVDLDTEPGLSDEMKTWFAFATQKIEEIVALAERADGHEDATEALFEKSRRAHAARAESDWINDAAVQDRVAGIDASMTERDSPHSSRSPLQREALDLPTLPTTTIGSFPQTDDMRRMRAQYKKDEISKDEYEDFIEEQIADTIAAQEEIGLDVLVHGEPERGDMVEHFGRQLDGFLFTENGWVQSYGTRCVRPPIIAGDVSRPEPMTTRWLSYANDQTDTPVKGMLTGPVTMLQWSFVRDDQSRAETCRQIALAIRDEVLDLEDVGIQAIQIDEPAFREGLPLREHQWDDYLDWAVECFRLASSGVRDETQIHTHMCYSEFNDIIEAIADMDADVISVEASRSKMELLDSFDAFDYPNEIGPGVYDIHSPRVPSVEEMEELIRTALDALEPSQMWVNPDCGLKTRRWVEVQPSLENMVQAAENVRERATA</sequence>
<feature type="binding site" evidence="10">
    <location>
        <position position="618"/>
    </location>
    <ligand>
        <name>5-methyltetrahydropteroyltri-L-glutamate</name>
        <dbReference type="ChEBI" id="CHEBI:58207"/>
    </ligand>
</feature>
<feature type="binding site" evidence="10">
    <location>
        <position position="656"/>
    </location>
    <ligand>
        <name>Zn(2+)</name>
        <dbReference type="ChEBI" id="CHEBI:29105"/>
        <note>catalytic</note>
    </ligand>
</feature>